<protein>
    <recommendedName>
        <fullName evidence="2">PD-(D/E)XK endonuclease-like domain-containing protein</fullName>
    </recommendedName>
</protein>
<dbReference type="Proteomes" id="UP000177659">
    <property type="component" value="Unassembled WGS sequence"/>
</dbReference>
<gene>
    <name evidence="3" type="ORF">A3D62_03400</name>
</gene>
<evidence type="ECO:0000259" key="2">
    <source>
        <dbReference type="Pfam" id="PF12705"/>
    </source>
</evidence>
<feature type="domain" description="PD-(D/E)XK endonuclease-like" evidence="2">
    <location>
        <begin position="102"/>
        <end position="243"/>
    </location>
</feature>
<feature type="compositionally biased region" description="Polar residues" evidence="1">
    <location>
        <begin position="272"/>
        <end position="284"/>
    </location>
</feature>
<comment type="caution">
    <text evidence="3">The sequence shown here is derived from an EMBL/GenBank/DDBJ whole genome shotgun (WGS) entry which is preliminary data.</text>
</comment>
<dbReference type="InterPro" id="IPR038726">
    <property type="entry name" value="PDDEXK_AddAB-type"/>
</dbReference>
<name>A0A1F6D1U2_9BACT</name>
<sequence>MSSYYKPDRKPDWNYGGPRWRLSRSKISLFMDCPRCFYVDNKLGTARPPGFPFNLNSAVDALLKKEFDVHRMNGTAHPLMQAYKLDAVPFDHPKMDEWRDSLKGGIVHKHKTGMTVCGGVDDIWVMPSGELIVVDYKATSKDARITELDQDWHDGYKRQVEIYQWLLRQNDFHVSDMAYFVYANASKDKKAFDGKLEFEITLVPHKGNSSWVEGALADIKKCLDSDALPEANPECDYCRYREVTGKKLQQKYKEHMDASEKITPKAKPASQKIASSEQNTGSLF</sequence>
<dbReference type="Pfam" id="PF12705">
    <property type="entry name" value="PDDEXK_1"/>
    <property type="match status" value="1"/>
</dbReference>
<organism evidence="3 4">
    <name type="scientific">Candidatus Kaiserbacteria bacterium RIFCSPHIGHO2_02_FULL_49_11</name>
    <dbReference type="NCBI Taxonomy" id="1798489"/>
    <lineage>
        <taxon>Bacteria</taxon>
        <taxon>Candidatus Kaiseribacteriota</taxon>
    </lineage>
</organism>
<evidence type="ECO:0000313" key="3">
    <source>
        <dbReference type="EMBL" id="OGG55399.1"/>
    </source>
</evidence>
<feature type="region of interest" description="Disordered" evidence="1">
    <location>
        <begin position="255"/>
        <end position="284"/>
    </location>
</feature>
<accession>A0A1F6D1U2</accession>
<evidence type="ECO:0000313" key="4">
    <source>
        <dbReference type="Proteomes" id="UP000177659"/>
    </source>
</evidence>
<dbReference type="EMBL" id="MFLC01000002">
    <property type="protein sequence ID" value="OGG55399.1"/>
    <property type="molecule type" value="Genomic_DNA"/>
</dbReference>
<dbReference type="Gene3D" id="3.90.320.10">
    <property type="match status" value="1"/>
</dbReference>
<dbReference type="AlphaFoldDB" id="A0A1F6D1U2"/>
<reference evidence="3 4" key="1">
    <citation type="journal article" date="2016" name="Nat. Commun.">
        <title>Thousands of microbial genomes shed light on interconnected biogeochemical processes in an aquifer system.</title>
        <authorList>
            <person name="Anantharaman K."/>
            <person name="Brown C.T."/>
            <person name="Hug L.A."/>
            <person name="Sharon I."/>
            <person name="Castelle C.J."/>
            <person name="Probst A.J."/>
            <person name="Thomas B.C."/>
            <person name="Singh A."/>
            <person name="Wilkins M.J."/>
            <person name="Karaoz U."/>
            <person name="Brodie E.L."/>
            <person name="Williams K.H."/>
            <person name="Hubbard S.S."/>
            <person name="Banfield J.F."/>
        </authorList>
    </citation>
    <scope>NUCLEOTIDE SEQUENCE [LARGE SCALE GENOMIC DNA]</scope>
</reference>
<dbReference type="InterPro" id="IPR011604">
    <property type="entry name" value="PDDEXK-like_dom_sf"/>
</dbReference>
<proteinExistence type="predicted"/>
<evidence type="ECO:0000256" key="1">
    <source>
        <dbReference type="SAM" id="MobiDB-lite"/>
    </source>
</evidence>